<name>A0ABX1PV39_9RHOO</name>
<comment type="caution">
    <text evidence="3">The sequence shown here is derived from an EMBL/GenBank/DDBJ whole genome shotgun (WGS) entry which is preliminary data.</text>
</comment>
<evidence type="ECO:0000259" key="1">
    <source>
        <dbReference type="Pfam" id="PF04014"/>
    </source>
</evidence>
<feature type="domain" description="SpoVT-AbrB" evidence="1">
    <location>
        <begin position="137"/>
        <end position="176"/>
    </location>
</feature>
<sequence>MILCNPFGPSQAKGYNSPLSVAYVRQYPEPSPGLNVLDFKETDAEYHVRAEPSVISRLCPHCGRSNETVKHAQKTLFVRDLPSHGKAVAIHLDVPRLRCKPCAQTFTAAVPEVDTHGLAYVCRTSMLEFAMHTTRAFKNGNSQAVRIPADLAYERTDIELEIEREGDESRIRPARRSLSGVLTKFAQFSPALMAEGRGEHEQAERDAL</sequence>
<protein>
    <recommendedName>
        <fullName evidence="5">Transposase</fullName>
    </recommendedName>
</protein>
<evidence type="ECO:0000259" key="2">
    <source>
        <dbReference type="Pfam" id="PF14690"/>
    </source>
</evidence>
<gene>
    <name evidence="3" type="ORF">GO606_21070</name>
</gene>
<evidence type="ECO:0000313" key="3">
    <source>
        <dbReference type="EMBL" id="NMG27137.1"/>
    </source>
</evidence>
<evidence type="ECO:0008006" key="5">
    <source>
        <dbReference type="Google" id="ProtNLM"/>
    </source>
</evidence>
<dbReference type="EMBL" id="WTVG01000145">
    <property type="protein sequence ID" value="NMG27137.1"/>
    <property type="molecule type" value="Genomic_DNA"/>
</dbReference>
<proteinExistence type="predicted"/>
<dbReference type="Pfam" id="PF04014">
    <property type="entry name" value="MazE_antitoxin"/>
    <property type="match status" value="1"/>
</dbReference>
<dbReference type="NCBIfam" id="NF040493">
    <property type="entry name" value="TA_anti_VapB"/>
    <property type="match status" value="1"/>
</dbReference>
<dbReference type="RefSeq" id="WP_169120810.1">
    <property type="nucleotide sequence ID" value="NZ_WTVG02000033.1"/>
</dbReference>
<dbReference type="InterPro" id="IPR047976">
    <property type="entry name" value="Anti_VapB2-like"/>
</dbReference>
<evidence type="ECO:0000313" key="4">
    <source>
        <dbReference type="Proteomes" id="UP000615989"/>
    </source>
</evidence>
<dbReference type="Gene3D" id="2.10.260.10">
    <property type="match status" value="1"/>
</dbReference>
<dbReference type="InterPro" id="IPR037914">
    <property type="entry name" value="SpoVT-AbrB_sf"/>
</dbReference>
<dbReference type="InterPro" id="IPR029261">
    <property type="entry name" value="Transposase_Znf"/>
</dbReference>
<dbReference type="SUPFAM" id="SSF89447">
    <property type="entry name" value="AbrB/MazE/MraZ-like"/>
    <property type="match status" value="1"/>
</dbReference>
<feature type="domain" description="Transposase IS204/IS1001/IS1096/IS1165 zinc-finger" evidence="2">
    <location>
        <begin position="58"/>
        <end position="102"/>
    </location>
</feature>
<organism evidence="3 4">
    <name type="scientific">Aromatoleum anaerobium</name>
    <dbReference type="NCBI Taxonomy" id="182180"/>
    <lineage>
        <taxon>Bacteria</taxon>
        <taxon>Pseudomonadati</taxon>
        <taxon>Pseudomonadota</taxon>
        <taxon>Betaproteobacteria</taxon>
        <taxon>Rhodocyclales</taxon>
        <taxon>Rhodocyclaceae</taxon>
        <taxon>Aromatoleum</taxon>
    </lineage>
</organism>
<accession>A0ABX1PV39</accession>
<dbReference type="InterPro" id="IPR007159">
    <property type="entry name" value="SpoVT-AbrB_dom"/>
</dbReference>
<dbReference type="Proteomes" id="UP000615989">
    <property type="component" value="Unassembled WGS sequence"/>
</dbReference>
<keyword evidence="4" id="KW-1185">Reference proteome</keyword>
<dbReference type="Pfam" id="PF14690">
    <property type="entry name" value="Zn_ribbon_ISL3"/>
    <property type="match status" value="1"/>
</dbReference>
<reference evidence="3" key="1">
    <citation type="submission" date="2019-12" db="EMBL/GenBank/DDBJ databases">
        <title>Comparative genomics gives insights into the taxonomy of the Azoarcus-Aromatoleum group and reveals separate origins of nif in the plant-associated Azoarcus and non-plant-associated Aromatoleum sub-groups.</title>
        <authorList>
            <person name="Lafos M."/>
            <person name="Maluk M."/>
            <person name="Batista M."/>
            <person name="Junghare M."/>
            <person name="Carmona M."/>
            <person name="Faoro H."/>
            <person name="Cruz L.M."/>
            <person name="Battistoni F."/>
            <person name="De Souza E."/>
            <person name="Pedrosa F."/>
            <person name="Chen W.-M."/>
            <person name="Poole P.S."/>
            <person name="Dixon R.A."/>
            <person name="James E.K."/>
        </authorList>
    </citation>
    <scope>NUCLEOTIDE SEQUENCE</scope>
    <source>
        <strain evidence="3">LuFRes1</strain>
    </source>
</reference>